<feature type="domain" description="DUF4142" evidence="2">
    <location>
        <begin position="36"/>
        <end position="171"/>
    </location>
</feature>
<keyword evidence="1" id="KW-0732">Signal</keyword>
<dbReference type="InParanoid" id="B4CUJ0"/>
<dbReference type="AlphaFoldDB" id="B4CUJ0"/>
<dbReference type="STRING" id="497964.CfE428DRAFT_0353"/>
<dbReference type="eggNOG" id="COG3652">
    <property type="taxonomic scope" value="Bacteria"/>
</dbReference>
<accession>B4CUJ0</accession>
<dbReference type="PANTHER" id="PTHR38593:SF1">
    <property type="entry name" value="BLR2558 PROTEIN"/>
    <property type="match status" value="1"/>
</dbReference>
<feature type="signal peptide" evidence="1">
    <location>
        <begin position="1"/>
        <end position="17"/>
    </location>
</feature>
<gene>
    <name evidence="3" type="ORF">CfE428DRAFT_0353</name>
</gene>
<evidence type="ECO:0000313" key="4">
    <source>
        <dbReference type="Proteomes" id="UP000005824"/>
    </source>
</evidence>
<dbReference type="Proteomes" id="UP000005824">
    <property type="component" value="Unassembled WGS sequence"/>
</dbReference>
<evidence type="ECO:0000256" key="1">
    <source>
        <dbReference type="SAM" id="SignalP"/>
    </source>
</evidence>
<dbReference type="EMBL" id="ABVL01000001">
    <property type="protein sequence ID" value="EDY22228.1"/>
    <property type="molecule type" value="Genomic_DNA"/>
</dbReference>
<feature type="chain" id="PRO_5002802683" evidence="1">
    <location>
        <begin position="18"/>
        <end position="177"/>
    </location>
</feature>
<dbReference type="Gene3D" id="1.20.1260.10">
    <property type="match status" value="1"/>
</dbReference>
<proteinExistence type="predicted"/>
<dbReference type="RefSeq" id="WP_006977680.1">
    <property type="nucleotide sequence ID" value="NZ_ABVL01000001.1"/>
</dbReference>
<dbReference type="Pfam" id="PF13628">
    <property type="entry name" value="DUF4142"/>
    <property type="match status" value="1"/>
</dbReference>
<name>B4CUJ0_9BACT</name>
<protein>
    <submittedName>
        <fullName evidence="3">Outer membrane protein</fullName>
    </submittedName>
</protein>
<organism evidence="3 4">
    <name type="scientific">Chthoniobacter flavus Ellin428</name>
    <dbReference type="NCBI Taxonomy" id="497964"/>
    <lineage>
        <taxon>Bacteria</taxon>
        <taxon>Pseudomonadati</taxon>
        <taxon>Verrucomicrobiota</taxon>
        <taxon>Spartobacteria</taxon>
        <taxon>Chthoniobacterales</taxon>
        <taxon>Chthoniobacteraceae</taxon>
        <taxon>Chthoniobacter</taxon>
    </lineage>
</organism>
<dbReference type="InterPro" id="IPR012347">
    <property type="entry name" value="Ferritin-like"/>
</dbReference>
<dbReference type="PANTHER" id="PTHR38593">
    <property type="entry name" value="BLR2558 PROTEIN"/>
    <property type="match status" value="1"/>
</dbReference>
<evidence type="ECO:0000313" key="3">
    <source>
        <dbReference type="EMBL" id="EDY22228.1"/>
    </source>
</evidence>
<evidence type="ECO:0000259" key="2">
    <source>
        <dbReference type="Pfam" id="PF13628"/>
    </source>
</evidence>
<comment type="caution">
    <text evidence="3">The sequence shown here is derived from an EMBL/GenBank/DDBJ whole genome shotgun (WGS) entry which is preliminary data.</text>
</comment>
<sequence precursor="true">MKTILPRILLSSAVALAASVTLIPAASADDSPLNHTDKSFLEDSYKGGVTEIQSAQMAEQKTANPDVKAFAEKLVTDHTQANNELKAMADSKKVGVEGGTSLKDQSKGKSLDAKTGGDFDKAWIDDQIKDHKKDIEAFEKEANEAKDTDVKNLANKLLPTLKEHLSMAESIQGKIGK</sequence>
<reference evidence="3 4" key="1">
    <citation type="journal article" date="2011" name="J. Bacteriol.">
        <title>Genome sequence of Chthoniobacter flavus Ellin428, an aerobic heterotrophic soil bacterium.</title>
        <authorList>
            <person name="Kant R."/>
            <person name="van Passel M.W."/>
            <person name="Palva A."/>
            <person name="Lucas S."/>
            <person name="Lapidus A."/>
            <person name="Glavina Del Rio T."/>
            <person name="Dalin E."/>
            <person name="Tice H."/>
            <person name="Bruce D."/>
            <person name="Goodwin L."/>
            <person name="Pitluck S."/>
            <person name="Larimer F.W."/>
            <person name="Land M.L."/>
            <person name="Hauser L."/>
            <person name="Sangwan P."/>
            <person name="de Vos W.M."/>
            <person name="Janssen P.H."/>
            <person name="Smidt H."/>
        </authorList>
    </citation>
    <scope>NUCLEOTIDE SEQUENCE [LARGE SCALE GENOMIC DNA]</scope>
    <source>
        <strain evidence="3 4">Ellin428</strain>
    </source>
</reference>
<dbReference type="InterPro" id="IPR025419">
    <property type="entry name" value="DUF4142"/>
</dbReference>
<keyword evidence="4" id="KW-1185">Reference proteome</keyword>